<evidence type="ECO:0000256" key="3">
    <source>
        <dbReference type="ARBA" id="ARBA00022729"/>
    </source>
</evidence>
<reference evidence="8 9" key="1">
    <citation type="submission" date="2014-04" db="EMBL/GenBank/DDBJ databases">
        <title>Characterization and application of a salt tolerant electro-active bacterium.</title>
        <authorList>
            <person name="Yang L."/>
            <person name="Wei S."/>
            <person name="Tay Q.X.M."/>
        </authorList>
    </citation>
    <scope>NUCLEOTIDE SEQUENCE [LARGE SCALE GENOMIC DNA]</scope>
    <source>
        <strain evidence="8 9">LY1</strain>
    </source>
</reference>
<keyword evidence="4" id="KW-0472">Membrane</keyword>
<dbReference type="InterPro" id="IPR012944">
    <property type="entry name" value="SusD_RagB_dom"/>
</dbReference>
<evidence type="ECO:0000256" key="5">
    <source>
        <dbReference type="ARBA" id="ARBA00023237"/>
    </source>
</evidence>
<comment type="subcellular location">
    <subcellularLocation>
        <location evidence="1">Cell outer membrane</location>
    </subcellularLocation>
</comment>
<dbReference type="Pfam" id="PF07980">
    <property type="entry name" value="SusD_RagB"/>
    <property type="match status" value="1"/>
</dbReference>
<comment type="similarity">
    <text evidence="2">Belongs to the SusD family.</text>
</comment>
<accession>A0A074LFX7</accession>
<evidence type="ECO:0000259" key="6">
    <source>
        <dbReference type="Pfam" id="PF07980"/>
    </source>
</evidence>
<feature type="domain" description="SusD-like N-terminal" evidence="7">
    <location>
        <begin position="77"/>
        <end position="240"/>
    </location>
</feature>
<evidence type="ECO:0000256" key="4">
    <source>
        <dbReference type="ARBA" id="ARBA00023136"/>
    </source>
</evidence>
<proteinExistence type="inferred from homology"/>
<dbReference type="Gene3D" id="1.25.40.390">
    <property type="match status" value="1"/>
</dbReference>
<dbReference type="eggNOG" id="COG1395">
    <property type="taxonomic scope" value="Bacteria"/>
</dbReference>
<dbReference type="InterPro" id="IPR033985">
    <property type="entry name" value="SusD-like_N"/>
</dbReference>
<gene>
    <name evidence="8" type="ORF">EL17_18295</name>
</gene>
<dbReference type="SUPFAM" id="SSF48452">
    <property type="entry name" value="TPR-like"/>
    <property type="match status" value="1"/>
</dbReference>
<keyword evidence="3" id="KW-0732">Signal</keyword>
<evidence type="ECO:0000313" key="9">
    <source>
        <dbReference type="Proteomes" id="UP000027821"/>
    </source>
</evidence>
<dbReference type="STRING" id="1048983.EL17_18295"/>
<dbReference type="GO" id="GO:0009279">
    <property type="term" value="C:cell outer membrane"/>
    <property type="evidence" value="ECO:0007669"/>
    <property type="project" value="UniProtKB-SubCell"/>
</dbReference>
<evidence type="ECO:0000256" key="1">
    <source>
        <dbReference type="ARBA" id="ARBA00004442"/>
    </source>
</evidence>
<dbReference type="InterPro" id="IPR011990">
    <property type="entry name" value="TPR-like_helical_dom_sf"/>
</dbReference>
<dbReference type="OrthoDB" id="906516at2"/>
<keyword evidence="9" id="KW-1185">Reference proteome</keyword>
<evidence type="ECO:0000259" key="7">
    <source>
        <dbReference type="Pfam" id="PF14322"/>
    </source>
</evidence>
<dbReference type="EMBL" id="JMIH01000024">
    <property type="protein sequence ID" value="KEO72687.1"/>
    <property type="molecule type" value="Genomic_DNA"/>
</dbReference>
<comment type="caution">
    <text evidence="8">The sequence shown here is derived from an EMBL/GenBank/DDBJ whole genome shotgun (WGS) entry which is preliminary data.</text>
</comment>
<evidence type="ECO:0000256" key="2">
    <source>
        <dbReference type="ARBA" id="ARBA00006275"/>
    </source>
</evidence>
<dbReference type="AlphaFoldDB" id="A0A074LFX7"/>
<evidence type="ECO:0000313" key="8">
    <source>
        <dbReference type="EMBL" id="KEO72687.1"/>
    </source>
</evidence>
<organism evidence="8 9">
    <name type="scientific">Anditalea andensis</name>
    <dbReference type="NCBI Taxonomy" id="1048983"/>
    <lineage>
        <taxon>Bacteria</taxon>
        <taxon>Pseudomonadati</taxon>
        <taxon>Bacteroidota</taxon>
        <taxon>Cytophagia</taxon>
        <taxon>Cytophagales</taxon>
        <taxon>Cytophagaceae</taxon>
        <taxon>Anditalea</taxon>
    </lineage>
</organism>
<name>A0A074LFX7_9BACT</name>
<dbReference type="Proteomes" id="UP000027821">
    <property type="component" value="Unassembled WGS sequence"/>
</dbReference>
<dbReference type="PROSITE" id="PS51257">
    <property type="entry name" value="PROKAR_LIPOPROTEIN"/>
    <property type="match status" value="1"/>
</dbReference>
<dbReference type="Pfam" id="PF14322">
    <property type="entry name" value="SusD-like_3"/>
    <property type="match status" value="1"/>
</dbReference>
<sequence>MKKSIYIFMILIFCLTIGCVEEDFLQEDPRDNLYADNLFESYQGFRLATNALLDFVRDEREDKIQSAELGFGWKIGVDNGWANTELSWSRGINQYNVDLNPEMQLMNGDTDGNPGVFLLMYRAINSCNMVIARAENPNIDWQGTSPQQIEANKNLILGHAHLIRAWAYRHLVYTFGDIPITVEEINGLNYRNDWDRRPVREVQELIVSDLLLAEQFLPPVSDSVLELSGAIASHYLAEMYLWMDMPELAKTKAESVINSGNFSLITERFGVRSNQPGVPFMDQFYDGNITRQQGNTEALWVFPNSDVLSLPGASSNSMRRSWVINYNGYAPYTPENGGRGIGRLAITAWAFSIYEPQDHRFSEFAVKKYYIGNNGDTIRTQTAPSQMNINNNRWASTRKWDWTYNDPNLWNANYAFADQVYLRVAETYLLLAEAEMKLGNLSAAAELINQIRRRSNASEITPGQVNIDFILDERSRELVTEEHRRHTMIRTGKLVERNRLYNRFAANIQDFQVLLPLPQRVIDANTGRVMNQNPGY</sequence>
<dbReference type="RefSeq" id="WP_035077398.1">
    <property type="nucleotide sequence ID" value="NZ_JMIH01000024.1"/>
</dbReference>
<protein>
    <submittedName>
        <fullName evidence="8">Membrane protein</fullName>
    </submittedName>
</protein>
<feature type="domain" description="RagB/SusD" evidence="6">
    <location>
        <begin position="368"/>
        <end position="536"/>
    </location>
</feature>
<keyword evidence="5" id="KW-0998">Cell outer membrane</keyword>